<dbReference type="Pfam" id="PF20469">
    <property type="entry name" value="OLD-like_TOPRIM"/>
    <property type="match status" value="1"/>
</dbReference>
<evidence type="ECO:0000313" key="4">
    <source>
        <dbReference type="EMBL" id="KPG75212.1"/>
    </source>
</evidence>
<gene>
    <name evidence="4" type="ORF">AEQ48_11545</name>
</gene>
<dbReference type="Gene3D" id="3.40.50.300">
    <property type="entry name" value="P-loop containing nucleotide triphosphate hydrolases"/>
    <property type="match status" value="2"/>
</dbReference>
<dbReference type="PANTHER" id="PTHR43581:SF2">
    <property type="entry name" value="EXCINUCLEASE ATPASE SUBUNIT"/>
    <property type="match status" value="1"/>
</dbReference>
<dbReference type="InterPro" id="IPR041685">
    <property type="entry name" value="AAA_GajA/Old/RecF-like"/>
</dbReference>
<accession>A0ABR5M8E0</accession>
<dbReference type="InterPro" id="IPR034139">
    <property type="entry name" value="TOPRIM_OLD"/>
</dbReference>
<dbReference type="SUPFAM" id="SSF52540">
    <property type="entry name" value="P-loop containing nucleoside triphosphate hydrolases"/>
    <property type="match status" value="1"/>
</dbReference>
<dbReference type="Pfam" id="PF13175">
    <property type="entry name" value="AAA_15"/>
    <property type="match status" value="1"/>
</dbReference>
<evidence type="ECO:0000313" key="5">
    <source>
        <dbReference type="Proteomes" id="UP000037820"/>
    </source>
</evidence>
<keyword evidence="5" id="KW-1185">Reference proteome</keyword>
<dbReference type="Pfam" id="PF13476">
    <property type="entry name" value="AAA_23"/>
    <property type="match status" value="1"/>
</dbReference>
<feature type="domain" description="Rad50/SbcC-type AAA" evidence="2">
    <location>
        <begin position="7"/>
        <end position="102"/>
    </location>
</feature>
<protein>
    <submittedName>
        <fullName evidence="4">Chromosome segregation protein SMC</fullName>
    </submittedName>
</protein>
<reference evidence="4 5" key="1">
    <citation type="submission" date="2015-07" db="EMBL/GenBank/DDBJ databases">
        <title>Whole genome sequencing of endophytes isolated from poison ivy (Toxicodendron radicans).</title>
        <authorList>
            <person name="Tran P.N."/>
            <person name="Lee Y.P."/>
            <person name="Gan H.M."/>
            <person name="Savka M.A."/>
        </authorList>
    </citation>
    <scope>NUCLEOTIDE SEQUENCE [LARGE SCALE GENOMIC DNA]</scope>
    <source>
        <strain evidence="4 5">RIT-PI-g</strain>
    </source>
</reference>
<proteinExistence type="predicted"/>
<evidence type="ECO:0000259" key="2">
    <source>
        <dbReference type="Pfam" id="PF13476"/>
    </source>
</evidence>
<feature type="domain" description="Endonuclease GajA/Old nuclease/RecF-like AAA" evidence="1">
    <location>
        <begin position="249"/>
        <end position="333"/>
    </location>
</feature>
<dbReference type="InterPro" id="IPR027417">
    <property type="entry name" value="P-loop_NTPase"/>
</dbReference>
<comment type="caution">
    <text evidence="4">The sequence shown here is derived from an EMBL/GenBank/DDBJ whole genome shotgun (WGS) entry which is preliminary data.</text>
</comment>
<sequence length="537" mass="59734">MSTLITKIHIRGYRIYKDFTLRPNAKLNILVGDNDAGKSTLMEAIALALNGRIAGRGVLEELNPHWFNVDLVEQFVSQRKAGQKAALPEILIELYFEDNDELQGLCGAVNTEVPTNACPGVFLRIFPNEEYQDMLDAWLKDPNPLLPVECYTYEWRSFADKELTKRPRMLSIATIDSRTVKSTAGVDYHLRQILSDHLETAEKASISLDFREVKANMTTGALAPVNKRLSTLDASLQAEPMALAMDQTSRTSWESVVTPHVDGVPFAMAGQGQQAAIKISLAMKRHSANVKIVMIEEPENHLSHTSLTTLLERIESLASDNQQLFISTHSTYVLNRLGLDALHLLNRNSVSKITELDPDTVSYFKRLPGYDTLRLVLAKRVVLVEGPSDEIIFERVFSDLFDLRPMAAGIDVVSMRGLALARCLELCAAINKPVAVMRDNDGIDPSELREPNKEWLDGAKRELFIGDVADGHTLEPQLITANTEAHLRDVLAITPAANLLVWMTREKTEGALRLASSKKVLHAPKYMKAAAEFIVNA</sequence>
<feature type="domain" description="OLD protein-like TOPRIM" evidence="3">
    <location>
        <begin position="377"/>
        <end position="441"/>
    </location>
</feature>
<organism evidence="4 5">
    <name type="scientific">Pseudomonas libanensis</name>
    <dbReference type="NCBI Taxonomy" id="75588"/>
    <lineage>
        <taxon>Bacteria</taxon>
        <taxon>Pseudomonadati</taxon>
        <taxon>Pseudomonadota</taxon>
        <taxon>Gammaproteobacteria</taxon>
        <taxon>Pseudomonadales</taxon>
        <taxon>Pseudomonadaceae</taxon>
        <taxon>Pseudomonas</taxon>
    </lineage>
</organism>
<dbReference type="InterPro" id="IPR038729">
    <property type="entry name" value="Rad50/SbcC_AAA"/>
</dbReference>
<evidence type="ECO:0000259" key="3">
    <source>
        <dbReference type="Pfam" id="PF20469"/>
    </source>
</evidence>
<dbReference type="InterPro" id="IPR051396">
    <property type="entry name" value="Bact_Antivir_Def_Nuclease"/>
</dbReference>
<dbReference type="EMBL" id="LHOY01000020">
    <property type="protein sequence ID" value="KPG75212.1"/>
    <property type="molecule type" value="Genomic_DNA"/>
</dbReference>
<name>A0ABR5M8E0_9PSED</name>
<dbReference type="Proteomes" id="UP000037820">
    <property type="component" value="Unassembled WGS sequence"/>
</dbReference>
<dbReference type="PANTHER" id="PTHR43581">
    <property type="entry name" value="ATP/GTP PHOSPHATASE"/>
    <property type="match status" value="1"/>
</dbReference>
<dbReference type="CDD" id="cd01026">
    <property type="entry name" value="TOPRIM_OLD"/>
    <property type="match status" value="1"/>
</dbReference>
<evidence type="ECO:0000259" key="1">
    <source>
        <dbReference type="Pfam" id="PF13175"/>
    </source>
</evidence>